<evidence type="ECO:0000256" key="7">
    <source>
        <dbReference type="SAM" id="Phobius"/>
    </source>
</evidence>
<keyword evidence="3 7" id="KW-0812">Transmembrane</keyword>
<evidence type="ECO:0000313" key="10">
    <source>
        <dbReference type="Proteomes" id="UP000308133"/>
    </source>
</evidence>
<feature type="transmembrane region" description="Helical" evidence="7">
    <location>
        <begin position="318"/>
        <end position="340"/>
    </location>
</feature>
<proteinExistence type="inferred from homology"/>
<dbReference type="PANTHER" id="PTHR22950:SF683">
    <property type="entry name" value="AMINO ACID TRANSPORTER (EUROFUNG)"/>
    <property type="match status" value="1"/>
</dbReference>
<comment type="subcellular location">
    <subcellularLocation>
        <location evidence="1">Membrane</location>
        <topology evidence="1">Multi-pass membrane protein</topology>
    </subcellularLocation>
</comment>
<organism evidence="9 10">
    <name type="scientific">Elsinoe australis</name>
    <dbReference type="NCBI Taxonomy" id="40998"/>
    <lineage>
        <taxon>Eukaryota</taxon>
        <taxon>Fungi</taxon>
        <taxon>Dikarya</taxon>
        <taxon>Ascomycota</taxon>
        <taxon>Pezizomycotina</taxon>
        <taxon>Dothideomycetes</taxon>
        <taxon>Dothideomycetidae</taxon>
        <taxon>Myriangiales</taxon>
        <taxon>Elsinoaceae</taxon>
        <taxon>Elsinoe</taxon>
    </lineage>
</organism>
<evidence type="ECO:0000313" key="9">
    <source>
        <dbReference type="EMBL" id="TKX20861.1"/>
    </source>
</evidence>
<feature type="transmembrane region" description="Helical" evidence="7">
    <location>
        <begin position="206"/>
        <end position="224"/>
    </location>
</feature>
<gene>
    <name evidence="9" type="ORF">C1H76_6898</name>
</gene>
<keyword evidence="4 7" id="KW-1133">Transmembrane helix</keyword>
<keyword evidence="5 7" id="KW-0472">Membrane</keyword>
<comment type="similarity">
    <text evidence="2">Belongs to the amino acid/polyamine transporter 2 family.</text>
</comment>
<dbReference type="PANTHER" id="PTHR22950">
    <property type="entry name" value="AMINO ACID TRANSPORTER"/>
    <property type="match status" value="1"/>
</dbReference>
<reference evidence="9 10" key="1">
    <citation type="submission" date="2018-02" db="EMBL/GenBank/DDBJ databases">
        <title>Draft genome sequences of Elsinoe sp., causing black scab on jojoba.</title>
        <authorList>
            <person name="Stodart B."/>
            <person name="Jeffress S."/>
            <person name="Ash G."/>
            <person name="Arun Chinnappa K."/>
        </authorList>
    </citation>
    <scope>NUCLEOTIDE SEQUENCE [LARGE SCALE GENOMIC DNA]</scope>
    <source>
        <strain evidence="9 10">Hillstone_2</strain>
    </source>
</reference>
<feature type="transmembrane region" description="Helical" evidence="7">
    <location>
        <begin position="285"/>
        <end position="306"/>
    </location>
</feature>
<evidence type="ECO:0000256" key="6">
    <source>
        <dbReference type="SAM" id="MobiDB-lite"/>
    </source>
</evidence>
<feature type="transmembrane region" description="Helical" evidence="7">
    <location>
        <begin position="176"/>
        <end position="194"/>
    </location>
</feature>
<dbReference type="InterPro" id="IPR013057">
    <property type="entry name" value="AA_transpt_TM"/>
</dbReference>
<dbReference type="EMBL" id="PTQR01000084">
    <property type="protein sequence ID" value="TKX20861.1"/>
    <property type="molecule type" value="Genomic_DNA"/>
</dbReference>
<evidence type="ECO:0000256" key="1">
    <source>
        <dbReference type="ARBA" id="ARBA00004141"/>
    </source>
</evidence>
<evidence type="ECO:0000259" key="8">
    <source>
        <dbReference type="Pfam" id="PF01490"/>
    </source>
</evidence>
<evidence type="ECO:0000256" key="5">
    <source>
        <dbReference type="ARBA" id="ARBA00023136"/>
    </source>
</evidence>
<feature type="transmembrane region" description="Helical" evidence="7">
    <location>
        <begin position="360"/>
        <end position="385"/>
    </location>
</feature>
<feature type="transmembrane region" description="Helical" evidence="7">
    <location>
        <begin position="236"/>
        <end position="255"/>
    </location>
</feature>
<protein>
    <recommendedName>
        <fullName evidence="8">Amino acid transporter transmembrane domain-containing protein</fullName>
    </recommendedName>
</protein>
<comment type="caution">
    <text evidence="9">The sequence shown here is derived from an EMBL/GenBank/DDBJ whole genome shotgun (WGS) entry which is preliminary data.</text>
</comment>
<dbReference type="AlphaFoldDB" id="A0A4U7AVU3"/>
<dbReference type="Proteomes" id="UP000308133">
    <property type="component" value="Unassembled WGS sequence"/>
</dbReference>
<feature type="transmembrane region" description="Helical" evidence="7">
    <location>
        <begin position="125"/>
        <end position="144"/>
    </location>
</feature>
<sequence>MSSNRHNSADRGSPESSQIPIRGQGMELTDTGSSSRSKELKERSSEGSGTPRDSAVVNDGVVNDGVVHDGVVHDGVVNDAVFGTIENGRRRPNYRNVGWIRTSLLMMKAQVGVGALSVPGAFSRLGLVPGVMVVFAVAIVTTWSNQTIGHFKLRHPDTYGLDDVGGKLFGPIGREVFFVATQIFYIFVAASALLTVSTCLNALTDHAYCTALFVAVAAIAGFFLASPRTLSKVSWLAWVGMVCILTSIFTLAIAVCRQDRPAAAPPTGPWKSDFKLFGDSTFIEAMSGVSSIIFAFTGTPYFFPIVSEMRDPKRYFRSMYVCQSVTTTIYLVIGGIVYYKCGSYVTSPALGSAGDRMKKVSYAIALPGLLVSTMIVCHLPAKNIVVRLLRGSRHLTGQTLKNKVHWYGCCFSIVVIAYVVASAIPVFSGLISLIGALLGSFTTMQPYGAMWLFDNWQRREQHESKDARRRWSCGLMWAFVVIAIGSFSTVVGSYASVVNIIDMYRNTAGSAAWSCADNSGSA</sequence>
<accession>A0A4U7AVU3</accession>
<feature type="transmembrane region" description="Helical" evidence="7">
    <location>
        <begin position="430"/>
        <end position="453"/>
    </location>
</feature>
<evidence type="ECO:0000256" key="4">
    <source>
        <dbReference type="ARBA" id="ARBA00022989"/>
    </source>
</evidence>
<feature type="transmembrane region" description="Helical" evidence="7">
    <location>
        <begin position="474"/>
        <end position="495"/>
    </location>
</feature>
<dbReference type="GO" id="GO:0015179">
    <property type="term" value="F:L-amino acid transmembrane transporter activity"/>
    <property type="evidence" value="ECO:0007669"/>
    <property type="project" value="TreeGrafter"/>
</dbReference>
<feature type="transmembrane region" description="Helical" evidence="7">
    <location>
        <begin position="406"/>
        <end position="424"/>
    </location>
</feature>
<dbReference type="Gene3D" id="1.20.1740.10">
    <property type="entry name" value="Amino acid/polyamine transporter I"/>
    <property type="match status" value="1"/>
</dbReference>
<evidence type="ECO:0000256" key="3">
    <source>
        <dbReference type="ARBA" id="ARBA00022692"/>
    </source>
</evidence>
<dbReference type="GO" id="GO:0016020">
    <property type="term" value="C:membrane"/>
    <property type="evidence" value="ECO:0007669"/>
    <property type="project" value="UniProtKB-SubCell"/>
</dbReference>
<feature type="compositionally biased region" description="Basic and acidic residues" evidence="6">
    <location>
        <begin position="36"/>
        <end position="45"/>
    </location>
</feature>
<dbReference type="Pfam" id="PF01490">
    <property type="entry name" value="Aa_trans"/>
    <property type="match status" value="1"/>
</dbReference>
<feature type="transmembrane region" description="Helical" evidence="7">
    <location>
        <begin position="99"/>
        <end position="119"/>
    </location>
</feature>
<name>A0A4U7AVU3_9PEZI</name>
<evidence type="ECO:0000256" key="2">
    <source>
        <dbReference type="ARBA" id="ARBA00008066"/>
    </source>
</evidence>
<feature type="region of interest" description="Disordered" evidence="6">
    <location>
        <begin position="1"/>
        <end position="58"/>
    </location>
</feature>
<feature type="domain" description="Amino acid transporter transmembrane" evidence="8">
    <location>
        <begin position="96"/>
        <end position="444"/>
    </location>
</feature>